<reference evidence="3" key="1">
    <citation type="journal article" date="2019" name="Int. J. Syst. Evol. Microbiol.">
        <title>The Global Catalogue of Microorganisms (GCM) 10K type strain sequencing project: providing services to taxonomists for standard genome sequencing and annotation.</title>
        <authorList>
            <consortium name="The Broad Institute Genomics Platform"/>
            <consortium name="The Broad Institute Genome Sequencing Center for Infectious Disease"/>
            <person name="Wu L."/>
            <person name="Ma J."/>
        </authorList>
    </citation>
    <scope>NUCLEOTIDE SEQUENCE [LARGE SCALE GENOMIC DNA]</scope>
    <source>
        <strain evidence="3">CCM 8906</strain>
    </source>
</reference>
<name>A0ABW4H1X5_9LACO</name>
<dbReference type="Proteomes" id="UP001597195">
    <property type="component" value="Unassembled WGS sequence"/>
</dbReference>
<gene>
    <name evidence="2" type="ORF">ACFQ5T_03310</name>
</gene>
<protein>
    <submittedName>
        <fullName evidence="2">Uncharacterized protein</fullName>
    </submittedName>
</protein>
<organism evidence="2 3">
    <name type="scientific">Levilactobacillus fuyuanensis</name>
    <dbReference type="NCBI Taxonomy" id="2486022"/>
    <lineage>
        <taxon>Bacteria</taxon>
        <taxon>Bacillati</taxon>
        <taxon>Bacillota</taxon>
        <taxon>Bacilli</taxon>
        <taxon>Lactobacillales</taxon>
        <taxon>Lactobacillaceae</taxon>
        <taxon>Levilactobacillus</taxon>
    </lineage>
</organism>
<sequence>MKKQIRGVCGLLIGLVLGLLLFAQPPRNQSTITDSVVKPTSGQTAVQVTNTTGSGHVEIKTQTTTSQEGKTVSRQTTTTSPTRQQQQQNQPQH</sequence>
<comment type="caution">
    <text evidence="2">The sequence shown here is derived from an EMBL/GenBank/DDBJ whole genome shotgun (WGS) entry which is preliminary data.</text>
</comment>
<proteinExistence type="predicted"/>
<evidence type="ECO:0000313" key="3">
    <source>
        <dbReference type="Proteomes" id="UP001597195"/>
    </source>
</evidence>
<evidence type="ECO:0000256" key="1">
    <source>
        <dbReference type="SAM" id="MobiDB-lite"/>
    </source>
</evidence>
<feature type="compositionally biased region" description="Low complexity" evidence="1">
    <location>
        <begin position="73"/>
        <end position="93"/>
    </location>
</feature>
<evidence type="ECO:0000313" key="2">
    <source>
        <dbReference type="EMBL" id="MFD1548709.1"/>
    </source>
</evidence>
<accession>A0ABW4H1X5</accession>
<dbReference type="EMBL" id="JBHTOM010000003">
    <property type="protein sequence ID" value="MFD1548709.1"/>
    <property type="molecule type" value="Genomic_DNA"/>
</dbReference>
<feature type="region of interest" description="Disordered" evidence="1">
    <location>
        <begin position="48"/>
        <end position="93"/>
    </location>
</feature>
<keyword evidence="3" id="KW-1185">Reference proteome</keyword>
<dbReference type="RefSeq" id="WP_125700328.1">
    <property type="nucleotide sequence ID" value="NZ_JBHTOM010000003.1"/>
</dbReference>
<feature type="compositionally biased region" description="Polar residues" evidence="1">
    <location>
        <begin position="48"/>
        <end position="72"/>
    </location>
</feature>